<dbReference type="EMBL" id="ABOX02000015">
    <property type="protein sequence ID" value="EEF60676.1"/>
    <property type="molecule type" value="Genomic_DNA"/>
</dbReference>
<name>B9XHU8_PEDPL</name>
<dbReference type="AlphaFoldDB" id="B9XHU8"/>
<evidence type="ECO:0000313" key="1">
    <source>
        <dbReference type="EMBL" id="EEF60676.1"/>
    </source>
</evidence>
<sequence>MVCLRDFVCWLGDKICKGCCQKVECGLLHCMHCHDGAQFLAMRQEQKVNRARSRVLDRLETATAKADTSNVSKTSSP</sequence>
<keyword evidence="2" id="KW-1185">Reference proteome</keyword>
<reference evidence="1 2" key="1">
    <citation type="journal article" date="2011" name="J. Bacteriol.">
        <title>Genome sequence of 'Pedosphaera parvula' Ellin514, an aerobic Verrucomicrobial isolate from pasture soil.</title>
        <authorList>
            <person name="Kant R."/>
            <person name="van Passel M.W."/>
            <person name="Sangwan P."/>
            <person name="Palva A."/>
            <person name="Lucas S."/>
            <person name="Copeland A."/>
            <person name="Lapidus A."/>
            <person name="Glavina Del Rio T."/>
            <person name="Dalin E."/>
            <person name="Tice H."/>
            <person name="Bruce D."/>
            <person name="Goodwin L."/>
            <person name="Pitluck S."/>
            <person name="Chertkov O."/>
            <person name="Larimer F.W."/>
            <person name="Land M.L."/>
            <person name="Hauser L."/>
            <person name="Brettin T.S."/>
            <person name="Detter J.C."/>
            <person name="Han S."/>
            <person name="de Vos W.M."/>
            <person name="Janssen P.H."/>
            <person name="Smidt H."/>
        </authorList>
    </citation>
    <scope>NUCLEOTIDE SEQUENCE [LARGE SCALE GENOMIC DNA]</scope>
    <source>
        <strain evidence="1 2">Ellin514</strain>
    </source>
</reference>
<evidence type="ECO:0000313" key="2">
    <source>
        <dbReference type="Proteomes" id="UP000003688"/>
    </source>
</evidence>
<comment type="caution">
    <text evidence="1">The sequence shown here is derived from an EMBL/GenBank/DDBJ whole genome shotgun (WGS) entry which is preliminary data.</text>
</comment>
<dbReference type="Proteomes" id="UP000003688">
    <property type="component" value="Unassembled WGS sequence"/>
</dbReference>
<proteinExistence type="predicted"/>
<dbReference type="STRING" id="320771.Cflav_PD6267"/>
<accession>B9XHU8</accession>
<gene>
    <name evidence="1" type="ORF">Cflav_PD6267</name>
</gene>
<protein>
    <submittedName>
        <fullName evidence="1">Uncharacterized protein</fullName>
    </submittedName>
</protein>
<organism evidence="1 2">
    <name type="scientific">Pedosphaera parvula (strain Ellin514)</name>
    <dbReference type="NCBI Taxonomy" id="320771"/>
    <lineage>
        <taxon>Bacteria</taxon>
        <taxon>Pseudomonadati</taxon>
        <taxon>Verrucomicrobiota</taxon>
        <taxon>Pedosphaerae</taxon>
        <taxon>Pedosphaerales</taxon>
        <taxon>Pedosphaeraceae</taxon>
        <taxon>Pedosphaera</taxon>
    </lineage>
</organism>